<dbReference type="AlphaFoldDB" id="A0A1M6MKL0"/>
<dbReference type="OrthoDB" id="9778918at2"/>
<dbReference type="EMBL" id="FRAI01000007">
    <property type="protein sequence ID" value="SHJ83997.1"/>
    <property type="molecule type" value="Genomic_DNA"/>
</dbReference>
<organism evidence="1 2">
    <name type="scientific">Anaerobranca californiensis DSM 14826</name>
    <dbReference type="NCBI Taxonomy" id="1120989"/>
    <lineage>
        <taxon>Bacteria</taxon>
        <taxon>Bacillati</taxon>
        <taxon>Bacillota</taxon>
        <taxon>Clostridia</taxon>
        <taxon>Eubacteriales</taxon>
        <taxon>Proteinivoracaceae</taxon>
        <taxon>Anaerobranca</taxon>
    </lineage>
</organism>
<evidence type="ECO:0000313" key="1">
    <source>
        <dbReference type="EMBL" id="SHJ83997.1"/>
    </source>
</evidence>
<evidence type="ECO:0000313" key="2">
    <source>
        <dbReference type="Proteomes" id="UP000243547"/>
    </source>
</evidence>
<dbReference type="Pfam" id="PF09709">
    <property type="entry name" value="Cas_Csd1"/>
    <property type="match status" value="1"/>
</dbReference>
<name>A0A1M6MKL0_9FIRM</name>
<gene>
    <name evidence="1" type="ORF">SAMN02745227_00820</name>
</gene>
<dbReference type="RefSeq" id="WP_072906531.1">
    <property type="nucleotide sequence ID" value="NZ_FRAI01000007.1"/>
</dbReference>
<proteinExistence type="predicted"/>
<dbReference type="STRING" id="1120989.SAMN02745227_00820"/>
<dbReference type="Proteomes" id="UP000243547">
    <property type="component" value="Unassembled WGS sequence"/>
</dbReference>
<protein>
    <submittedName>
        <fullName evidence="1">CRISPR-associated protein Csd1</fullName>
    </submittedName>
</protein>
<keyword evidence="2" id="KW-1185">Reference proteome</keyword>
<dbReference type="NCBIfam" id="TIGR01863">
    <property type="entry name" value="cas_Csd1"/>
    <property type="match status" value="1"/>
</dbReference>
<dbReference type="CDD" id="cd09757">
    <property type="entry name" value="Cas8c_I-C"/>
    <property type="match status" value="1"/>
</dbReference>
<reference evidence="2" key="1">
    <citation type="submission" date="2016-11" db="EMBL/GenBank/DDBJ databases">
        <authorList>
            <person name="Varghese N."/>
            <person name="Submissions S."/>
        </authorList>
    </citation>
    <scope>NUCLEOTIDE SEQUENCE [LARGE SCALE GENOMIC DNA]</scope>
    <source>
        <strain evidence="2">DSM 14826</strain>
    </source>
</reference>
<sequence>MIIQSLVEFYNLLSTDKEIDIPRLGYSIVKVKLVAIISGKGELLDIVPLTDNPKSFENMIVPEQTVRSGSKISPYFLWDKSEYVFGWSFDKKPYTAKFNYFSAFKKLHEEILKGLDNKKAQALLAFLENWKTDEALNNDVIKSKQDILEKYNGNIVFRIDGELGYLHEDEEILAQWERYYNQQFLKEGSLGQCLVNGVEDIIERVHPKITGVKGTNSAGASLISFNDDAYESYNKKQSFNSPIGKKAAFSYASALNFMVNNERHKIIIEDFTLVFWANKKSGKHENLFQELLSPGTVKSENNYQVSAVEYVRDSINALTQGKNIEKDENITFNILGLTPSNARVSVRLWLKDNFGDIVNRVWQHQQDMEIIKSDTYKGNISIYRLLSETIPKKSKNEKISASLTSNLLESILKGDNYPIGMYVAILNRVKIEKDVNYIRVGFIKAYLLRKARKNNKETEGVITVSLNEQNTNIPYRLGRLFAVLEKAQLDAADGKINSTIKDRYFASATSSPRTVFPVLMRLAQHHIAKDEYGYWKDDKIKEILQGIDVLPAHLNLEDQGLFILGYYHQKEAFYQKSKKSE</sequence>
<accession>A0A1M6MKL0</accession>
<dbReference type="InterPro" id="IPR010144">
    <property type="entry name" value="CRISPR-assoc_prot_Csd1-typ"/>
</dbReference>